<evidence type="ECO:0000313" key="1">
    <source>
        <dbReference type="Proteomes" id="UP000095286"/>
    </source>
</evidence>
<organism evidence="1 2">
    <name type="scientific">Rhabditophanes sp. KR3021</name>
    <dbReference type="NCBI Taxonomy" id="114890"/>
    <lineage>
        <taxon>Eukaryota</taxon>
        <taxon>Metazoa</taxon>
        <taxon>Ecdysozoa</taxon>
        <taxon>Nematoda</taxon>
        <taxon>Chromadorea</taxon>
        <taxon>Rhabditida</taxon>
        <taxon>Tylenchina</taxon>
        <taxon>Panagrolaimomorpha</taxon>
        <taxon>Strongyloidoidea</taxon>
        <taxon>Alloionematidae</taxon>
        <taxon>Rhabditophanes</taxon>
    </lineage>
</organism>
<name>A0AC35UH09_9BILA</name>
<accession>A0AC35UH09</accession>
<dbReference type="WBParaSite" id="RSKR_0001165300.1">
    <property type="protein sequence ID" value="RSKR_0001165300.1"/>
    <property type="gene ID" value="RSKR_0001165300"/>
</dbReference>
<protein>
    <submittedName>
        <fullName evidence="2">Lipase</fullName>
    </submittedName>
</protein>
<dbReference type="Proteomes" id="UP000095286">
    <property type="component" value="Unplaced"/>
</dbReference>
<proteinExistence type="predicted"/>
<sequence>MIFNILTIVLFLSSVCYGQDRLAGPFTQDFQSWLTSNGYGQYNFPNLDMGKYASYGGKASNDKLKNTPVVFIHGNSDGALNTYAPANGGWTSTITHFLSKGYSTSELYAVTWGDRDALTAALKVHDCKTVTRLRKFVEAVLAYTGAPKISVITHSMGVTLGRKAIKGGILYENSISSCDLGNSLGSSVDVFIGISGANYGLCNCQGVFADEAATCNQVSGLWPGDFCGFNFACGIDLGCTSETYSSFLTQLNRDTQPEGTTVYSQWSTSDEVIQYSTKVWGQHTCQIPNSITNVLSGLTHEKTKDDTAETQYQMITHTFQ</sequence>
<reference evidence="2" key="1">
    <citation type="submission" date="2016-11" db="UniProtKB">
        <authorList>
            <consortium name="WormBaseParasite"/>
        </authorList>
    </citation>
    <scope>IDENTIFICATION</scope>
    <source>
        <strain evidence="2">KR3021</strain>
    </source>
</reference>
<evidence type="ECO:0000313" key="2">
    <source>
        <dbReference type="WBParaSite" id="RSKR_0001165300.1"/>
    </source>
</evidence>